<dbReference type="EMBL" id="HACG01021044">
    <property type="protein sequence ID" value="CEK67909.1"/>
    <property type="molecule type" value="Transcribed_RNA"/>
</dbReference>
<gene>
    <name evidence="2" type="primary">ORF64374</name>
</gene>
<protein>
    <recommendedName>
        <fullName evidence="1">SAM domain-containing protein</fullName>
    </recommendedName>
</protein>
<name>A0A0B6ZH60_9EUPU</name>
<proteinExistence type="predicted"/>
<dbReference type="PROSITE" id="PS50105">
    <property type="entry name" value="SAM_DOMAIN"/>
    <property type="match status" value="1"/>
</dbReference>
<dbReference type="PANTHER" id="PTHR46829">
    <property type="entry name" value="STERILE ALPHA MOTIF DOMAIN-CONTAINING PROTEIN 15"/>
    <property type="match status" value="1"/>
</dbReference>
<dbReference type="Pfam" id="PF00536">
    <property type="entry name" value="SAM_1"/>
    <property type="match status" value="1"/>
</dbReference>
<feature type="domain" description="SAM" evidence="1">
    <location>
        <begin position="23"/>
        <end position="86"/>
    </location>
</feature>
<sequence length="148" mass="17145">MASAQATIVEDLKDKRVPSALYWTTEHVADWIEELGFPQYKACFLTNLVNGRKLSCLHASAFPRIGITDFEHIKIIAKNIRELVYIEDPFWNRTIADPPKNNLGMYLELKSCTGKHIDRTTFKQMYHINPDPKWQPPLSNQCMILPRD</sequence>
<dbReference type="SUPFAM" id="SSF47769">
    <property type="entry name" value="SAM/Pointed domain"/>
    <property type="match status" value="1"/>
</dbReference>
<organism evidence="2">
    <name type="scientific">Arion vulgaris</name>
    <dbReference type="NCBI Taxonomy" id="1028688"/>
    <lineage>
        <taxon>Eukaryota</taxon>
        <taxon>Metazoa</taxon>
        <taxon>Spiralia</taxon>
        <taxon>Lophotrochozoa</taxon>
        <taxon>Mollusca</taxon>
        <taxon>Gastropoda</taxon>
        <taxon>Heterobranchia</taxon>
        <taxon>Euthyneura</taxon>
        <taxon>Panpulmonata</taxon>
        <taxon>Eupulmonata</taxon>
        <taxon>Stylommatophora</taxon>
        <taxon>Helicina</taxon>
        <taxon>Arionoidea</taxon>
        <taxon>Arionidae</taxon>
        <taxon>Arion</taxon>
    </lineage>
</organism>
<dbReference type="InterPro" id="IPR001660">
    <property type="entry name" value="SAM"/>
</dbReference>
<dbReference type="SMART" id="SM00454">
    <property type="entry name" value="SAM"/>
    <property type="match status" value="1"/>
</dbReference>
<dbReference type="AlphaFoldDB" id="A0A0B6ZH60"/>
<dbReference type="Gene3D" id="1.10.150.50">
    <property type="entry name" value="Transcription Factor, Ets-1"/>
    <property type="match status" value="1"/>
</dbReference>
<evidence type="ECO:0000259" key="1">
    <source>
        <dbReference type="PROSITE" id="PS50105"/>
    </source>
</evidence>
<reference evidence="2" key="1">
    <citation type="submission" date="2014-12" db="EMBL/GenBank/DDBJ databases">
        <title>Insight into the proteome of Arion vulgaris.</title>
        <authorList>
            <person name="Aradska J."/>
            <person name="Bulat T."/>
            <person name="Smidak R."/>
            <person name="Sarate P."/>
            <person name="Gangsoo J."/>
            <person name="Sialana F."/>
            <person name="Bilban M."/>
            <person name="Lubec G."/>
        </authorList>
    </citation>
    <scope>NUCLEOTIDE SEQUENCE</scope>
    <source>
        <tissue evidence="2">Skin</tissue>
    </source>
</reference>
<dbReference type="PANTHER" id="PTHR46829:SF1">
    <property type="entry name" value="STERILE ALPHA MOTIF DOMAIN-CONTAINING PROTEIN 15"/>
    <property type="match status" value="1"/>
</dbReference>
<evidence type="ECO:0000313" key="2">
    <source>
        <dbReference type="EMBL" id="CEK67909.1"/>
    </source>
</evidence>
<dbReference type="InterPro" id="IPR013761">
    <property type="entry name" value="SAM/pointed_sf"/>
</dbReference>
<accession>A0A0B6ZH60</accession>